<sequence length="607" mass="66976">MQFLLWSTGLVALLSWLIYTQETQPASCRCRPWESCWPSEELWNSFNTSVDGKLQRLRPAAHVCYGPSFNKSACDNILLLSRDSGWRASNPGLLQDWVWEAGETANESCPVGSLRTASAVNSCHQGRIPHFTVGVESTKQVQEAVRFARRYNLRLVIRNTGHDLAGRSSAPDSFQIHTHRLQEIQFHVDMRLDGSNTSLGPAVTVGAGVMMGNLYAQAARHGYMVLGGDCPTVGVVGGFLQGGGISDFLSLNQGFGVDNVLEYEVVTADGELVVANALQNQDLFWALRGGGGGTFGVVTRATMRVFPDVPVVISEILLEAPQAISSSWTQGLSIVLTALQSLNRDNVGGQLVIAVLPKLAVQASIKFFFLDATETASIDRHMKSFLTKLSRANVKYTYSSKSLPHFSSNYRQVPDIHSDNDYGVLGSTVAISQQLFDSLQGPEKVANALANLPVSAGDLIFTSNLGGRVIRNGERAETSMHPAWRSASQLLNYVHTVEPSIEGRARARERLTNTQMPMLYALDPNFKLSYRNVGDPNEKDFQQIYWGPNYGRLSDIKKKWDSDDLFFSKLGVGSERWDSEGMCRKSRNALHQKVTRIISFTTSIWSR</sequence>
<organism evidence="8">
    <name type="scientific">Trichophyton rubrum CBS 288.86</name>
    <dbReference type="NCBI Taxonomy" id="1215330"/>
    <lineage>
        <taxon>Eukaryota</taxon>
        <taxon>Fungi</taxon>
        <taxon>Dikarya</taxon>
        <taxon>Ascomycota</taxon>
        <taxon>Pezizomycotina</taxon>
        <taxon>Eurotiomycetes</taxon>
        <taxon>Eurotiomycetidae</taxon>
        <taxon>Onygenales</taxon>
        <taxon>Arthrodermataceae</taxon>
        <taxon>Trichophyton</taxon>
    </lineage>
</organism>
<reference evidence="8" key="1">
    <citation type="submission" date="2014-02" db="EMBL/GenBank/DDBJ databases">
        <title>The Genome Sequence of Trichophyton rubrum (morphotype fischeri) CBS 288.86.</title>
        <authorList>
            <consortium name="The Broad Institute Genomics Platform"/>
            <person name="Cuomo C.A."/>
            <person name="White T.C."/>
            <person name="Graser Y."/>
            <person name="Martinez-Rossi N."/>
            <person name="Heitman J."/>
            <person name="Young S.K."/>
            <person name="Zeng Q."/>
            <person name="Gargeya S."/>
            <person name="Abouelleil A."/>
            <person name="Alvarado L."/>
            <person name="Chapman S.B."/>
            <person name="Gainer-Dewar J."/>
            <person name="Goldberg J."/>
            <person name="Griggs A."/>
            <person name="Gujja S."/>
            <person name="Hansen M."/>
            <person name="Howarth C."/>
            <person name="Imamovic A."/>
            <person name="Larimer J."/>
            <person name="Martinez D."/>
            <person name="Murphy C."/>
            <person name="Pearson M.D."/>
            <person name="Persinoti G."/>
            <person name="Poon T."/>
            <person name="Priest M."/>
            <person name="Roberts A.D."/>
            <person name="Saif S."/>
            <person name="Shea T.D."/>
            <person name="Sykes S.N."/>
            <person name="Wortman J."/>
            <person name="Nusbaum C."/>
            <person name="Birren B."/>
        </authorList>
    </citation>
    <scope>NUCLEOTIDE SEQUENCE [LARGE SCALE GENOMIC DNA]</scope>
    <source>
        <strain evidence="8">CBS 288.86</strain>
    </source>
</reference>
<feature type="chain" id="PRO_5001508232" description="FAD-binding PCMH-type domain-containing protein" evidence="6">
    <location>
        <begin position="23"/>
        <end position="607"/>
    </location>
</feature>
<keyword evidence="3" id="KW-0285">Flavoprotein</keyword>
<feature type="signal peptide" evidence="6">
    <location>
        <begin position="1"/>
        <end position="22"/>
    </location>
</feature>
<name>A0A022W9N4_TRIRU</name>
<accession>A0A022W9N4</accession>
<proteinExistence type="inferred from homology"/>
<evidence type="ECO:0000256" key="2">
    <source>
        <dbReference type="ARBA" id="ARBA00005466"/>
    </source>
</evidence>
<comment type="cofactor">
    <cofactor evidence="1">
        <name>FAD</name>
        <dbReference type="ChEBI" id="CHEBI:57692"/>
    </cofactor>
</comment>
<dbReference type="GO" id="GO:0071949">
    <property type="term" value="F:FAD binding"/>
    <property type="evidence" value="ECO:0007669"/>
    <property type="project" value="InterPro"/>
</dbReference>
<keyword evidence="4" id="KW-0274">FAD</keyword>
<dbReference type="InterPro" id="IPR036318">
    <property type="entry name" value="FAD-bd_PCMH-like_sf"/>
</dbReference>
<evidence type="ECO:0000256" key="1">
    <source>
        <dbReference type="ARBA" id="ARBA00001974"/>
    </source>
</evidence>
<evidence type="ECO:0000256" key="4">
    <source>
        <dbReference type="ARBA" id="ARBA00022827"/>
    </source>
</evidence>
<dbReference type="PANTHER" id="PTHR42973">
    <property type="entry name" value="BINDING OXIDOREDUCTASE, PUTATIVE (AFU_ORTHOLOGUE AFUA_1G17690)-RELATED"/>
    <property type="match status" value="1"/>
</dbReference>
<dbReference type="Proteomes" id="UP000023758">
    <property type="component" value="Unassembled WGS sequence"/>
</dbReference>
<dbReference type="AlphaFoldDB" id="A0A022W9N4"/>
<comment type="similarity">
    <text evidence="2">Belongs to the oxygen-dependent FAD-linked oxidoreductase family.</text>
</comment>
<dbReference type="PROSITE" id="PS51387">
    <property type="entry name" value="FAD_PCMH"/>
    <property type="match status" value="1"/>
</dbReference>
<gene>
    <name evidence="8" type="ORF">H103_02295</name>
</gene>
<evidence type="ECO:0000256" key="6">
    <source>
        <dbReference type="SAM" id="SignalP"/>
    </source>
</evidence>
<dbReference type="SUPFAM" id="SSF56176">
    <property type="entry name" value="FAD-binding/transporter-associated domain-like"/>
    <property type="match status" value="1"/>
</dbReference>
<protein>
    <recommendedName>
        <fullName evidence="7">FAD-binding PCMH-type domain-containing protein</fullName>
    </recommendedName>
</protein>
<evidence type="ECO:0000256" key="3">
    <source>
        <dbReference type="ARBA" id="ARBA00022630"/>
    </source>
</evidence>
<dbReference type="Pfam" id="PF08031">
    <property type="entry name" value="BBE"/>
    <property type="match status" value="1"/>
</dbReference>
<dbReference type="InterPro" id="IPR016166">
    <property type="entry name" value="FAD-bd_PCMH"/>
</dbReference>
<dbReference type="InterPro" id="IPR006094">
    <property type="entry name" value="Oxid_FAD_bind_N"/>
</dbReference>
<dbReference type="PANTHER" id="PTHR42973:SF39">
    <property type="entry name" value="FAD-BINDING PCMH-TYPE DOMAIN-CONTAINING PROTEIN"/>
    <property type="match status" value="1"/>
</dbReference>
<feature type="domain" description="FAD-binding PCMH-type" evidence="7">
    <location>
        <begin position="125"/>
        <end position="308"/>
    </location>
</feature>
<dbReference type="OrthoDB" id="9983560at2759"/>
<evidence type="ECO:0000256" key="5">
    <source>
        <dbReference type="ARBA" id="ARBA00023002"/>
    </source>
</evidence>
<keyword evidence="6" id="KW-0732">Signal</keyword>
<keyword evidence="5" id="KW-0560">Oxidoreductase</keyword>
<dbReference type="InterPro" id="IPR016169">
    <property type="entry name" value="FAD-bd_PCMH_sub2"/>
</dbReference>
<evidence type="ECO:0000259" key="7">
    <source>
        <dbReference type="PROSITE" id="PS51387"/>
    </source>
</evidence>
<dbReference type="Pfam" id="PF01565">
    <property type="entry name" value="FAD_binding_4"/>
    <property type="match status" value="1"/>
</dbReference>
<dbReference type="Gene3D" id="3.30.465.10">
    <property type="match status" value="2"/>
</dbReference>
<dbReference type="InterPro" id="IPR050416">
    <property type="entry name" value="FAD-linked_Oxidoreductase"/>
</dbReference>
<dbReference type="GO" id="GO:0016491">
    <property type="term" value="F:oxidoreductase activity"/>
    <property type="evidence" value="ECO:0007669"/>
    <property type="project" value="UniProtKB-KW"/>
</dbReference>
<dbReference type="HOGENOM" id="CLU_018354_4_2_1"/>
<evidence type="ECO:0000313" key="8">
    <source>
        <dbReference type="EMBL" id="EZF55077.1"/>
    </source>
</evidence>
<dbReference type="InterPro" id="IPR012951">
    <property type="entry name" value="BBE"/>
</dbReference>
<dbReference type="EMBL" id="KK207762">
    <property type="protein sequence ID" value="EZF55077.1"/>
    <property type="molecule type" value="Genomic_DNA"/>
</dbReference>